<keyword evidence="1" id="KW-0472">Membrane</keyword>
<comment type="caution">
    <text evidence="2">The sequence shown here is derived from an EMBL/GenBank/DDBJ whole genome shotgun (WGS) entry which is preliminary data.</text>
</comment>
<sequence length="192" mass="21894">MSLNQVTIEIPLNIQKGLDSGIYKRYGSIIRNSSGHIVKHLKEVKVGEPAQQVVKGLAKNKYVLVTTIGATILAVGGVAYYAFISNRYKKIVKQLIEKLLHFIQLAQKGKVSEEEVDNFLKFLQDNQKELLTLKLDSEIDELFDFVYDYTIQFAKVNGFETDTISEVPEKNKVINLMDYLNFQKIIYRSDAV</sequence>
<organism evidence="2 3">
    <name type="scientific">Streptococcus oralis</name>
    <dbReference type="NCBI Taxonomy" id="1303"/>
    <lineage>
        <taxon>Bacteria</taxon>
        <taxon>Bacillati</taxon>
        <taxon>Bacillota</taxon>
        <taxon>Bacilli</taxon>
        <taxon>Lactobacillales</taxon>
        <taxon>Streptococcaceae</taxon>
        <taxon>Streptococcus</taxon>
    </lineage>
</organism>
<evidence type="ECO:0000313" key="2">
    <source>
        <dbReference type="EMBL" id="KEQ50522.1"/>
    </source>
</evidence>
<dbReference type="AlphaFoldDB" id="A0A081R5P9"/>
<protein>
    <submittedName>
        <fullName evidence="2">Uncharacterized protein</fullName>
    </submittedName>
</protein>
<keyword evidence="1" id="KW-1133">Transmembrane helix</keyword>
<proteinExistence type="predicted"/>
<dbReference type="PATRIC" id="fig|1303.44.peg.535"/>
<keyword evidence="1" id="KW-0812">Transmembrane</keyword>
<dbReference type="RefSeq" id="WP_042902254.1">
    <property type="nucleotide sequence ID" value="NZ_CP079724.1"/>
</dbReference>
<name>A0A081R5P9_STROR</name>
<reference evidence="2 3" key="1">
    <citation type="submission" date="2014-05" db="EMBL/GenBank/DDBJ databases">
        <authorList>
            <person name="Daugherty S.C."/>
            <person name="Tallon L.J."/>
            <person name="Sadzewicz L."/>
            <person name="Kilian M."/>
            <person name="Tettelin H."/>
        </authorList>
    </citation>
    <scope>NUCLEOTIDE SEQUENCE [LARGE SCALE GENOMIC DNA]</scope>
    <source>
        <strain evidence="2 3">SK143</strain>
    </source>
</reference>
<dbReference type="EMBL" id="JPGB01000004">
    <property type="protein sequence ID" value="KEQ50522.1"/>
    <property type="molecule type" value="Genomic_DNA"/>
</dbReference>
<dbReference type="Proteomes" id="UP000028098">
    <property type="component" value="Unassembled WGS sequence"/>
</dbReference>
<feature type="transmembrane region" description="Helical" evidence="1">
    <location>
        <begin position="62"/>
        <end position="83"/>
    </location>
</feature>
<evidence type="ECO:0000313" key="3">
    <source>
        <dbReference type="Proteomes" id="UP000028098"/>
    </source>
</evidence>
<accession>A0A081R5P9</accession>
<evidence type="ECO:0000256" key="1">
    <source>
        <dbReference type="SAM" id="Phobius"/>
    </source>
</evidence>
<gene>
    <name evidence="2" type="ORF">SK143_0576</name>
</gene>